<dbReference type="EMBL" id="CP030280">
    <property type="protein sequence ID" value="AWY97381.1"/>
    <property type="molecule type" value="Genomic_DNA"/>
</dbReference>
<dbReference type="Proteomes" id="UP000250003">
    <property type="component" value="Chromosome"/>
</dbReference>
<keyword evidence="2" id="KW-1185">Reference proteome</keyword>
<dbReference type="KEGG" id="blau:DQQ01_03595"/>
<dbReference type="OrthoDB" id="1771153at2"/>
<proteinExistence type="predicted"/>
<gene>
    <name evidence="1" type="ORF">DQQ01_03595</name>
</gene>
<sequence length="69" mass="8190">MDKKEKQLLHRELETYEDMGVLLYLNGRSTTPKRIEKAYRIAEDGNYMRDYIQDESGKLQAVSFDFVKN</sequence>
<evidence type="ECO:0000313" key="1">
    <source>
        <dbReference type="EMBL" id="AWY97381.1"/>
    </source>
</evidence>
<accession>A0A2Z4U8L2</accession>
<organism evidence="1 2">
    <name type="scientific">Blautia argi</name>
    <dbReference type="NCBI Taxonomy" id="1912897"/>
    <lineage>
        <taxon>Bacteria</taxon>
        <taxon>Bacillati</taxon>
        <taxon>Bacillota</taxon>
        <taxon>Clostridia</taxon>
        <taxon>Lachnospirales</taxon>
        <taxon>Lachnospiraceae</taxon>
        <taxon>Blautia</taxon>
    </lineage>
</organism>
<dbReference type="RefSeq" id="WP_111918467.1">
    <property type="nucleotide sequence ID" value="NZ_CAUWHR010000005.1"/>
</dbReference>
<name>A0A2Z4U8L2_9FIRM</name>
<dbReference type="AlphaFoldDB" id="A0A2Z4U8L2"/>
<evidence type="ECO:0000313" key="2">
    <source>
        <dbReference type="Proteomes" id="UP000250003"/>
    </source>
</evidence>
<protein>
    <submittedName>
        <fullName evidence="1">Uncharacterized protein</fullName>
    </submittedName>
</protein>
<reference evidence="2" key="1">
    <citation type="submission" date="2018-06" db="EMBL/GenBank/DDBJ databases">
        <title>Description of Blautia argi sp. nov., a new anaerobic isolated from dog feces.</title>
        <authorList>
            <person name="Chang Y.-H."/>
            <person name="Paek J."/>
            <person name="Shin Y."/>
        </authorList>
    </citation>
    <scope>NUCLEOTIDE SEQUENCE [LARGE SCALE GENOMIC DNA]</scope>
    <source>
        <strain evidence="2">KCTC 15426</strain>
    </source>
</reference>